<feature type="transmembrane region" description="Helical" evidence="4">
    <location>
        <begin position="353"/>
        <end position="373"/>
    </location>
</feature>
<proteinExistence type="predicted"/>
<feature type="transmembrane region" description="Helical" evidence="4">
    <location>
        <begin position="380"/>
        <end position="397"/>
    </location>
</feature>
<name>D9SCG8_GALCS</name>
<keyword evidence="6" id="KW-1185">Reference proteome</keyword>
<dbReference type="PANTHER" id="PTHR44227:SF3">
    <property type="entry name" value="PROTEIN O-MANNOSYL-TRANSFERASE TMTC4"/>
    <property type="match status" value="1"/>
</dbReference>
<dbReference type="PROSITE" id="PS50005">
    <property type="entry name" value="TPR"/>
    <property type="match status" value="2"/>
</dbReference>
<evidence type="ECO:0000256" key="2">
    <source>
        <dbReference type="ARBA" id="ARBA00022803"/>
    </source>
</evidence>
<keyword evidence="1" id="KW-0677">Repeat</keyword>
<evidence type="ECO:0000256" key="1">
    <source>
        <dbReference type="ARBA" id="ARBA00022737"/>
    </source>
</evidence>
<dbReference type="InterPro" id="IPR019734">
    <property type="entry name" value="TPR_rpt"/>
</dbReference>
<dbReference type="OrthoDB" id="509324at2"/>
<dbReference type="InterPro" id="IPR011990">
    <property type="entry name" value="TPR-like_helical_dom_sf"/>
</dbReference>
<protein>
    <submittedName>
        <fullName evidence="5">Tetratricopeptide TPR_1 repeat-containing protein</fullName>
    </submittedName>
</protein>
<feature type="transmembrane region" description="Helical" evidence="4">
    <location>
        <begin position="61"/>
        <end position="79"/>
    </location>
</feature>
<organism evidence="5 6">
    <name type="scientific">Gallionella capsiferriformans (strain ES-2)</name>
    <name type="common">Gallionella ferruginea capsiferriformans (strain ES-2)</name>
    <dbReference type="NCBI Taxonomy" id="395494"/>
    <lineage>
        <taxon>Bacteria</taxon>
        <taxon>Pseudomonadati</taxon>
        <taxon>Pseudomonadota</taxon>
        <taxon>Betaproteobacteria</taxon>
        <taxon>Nitrosomonadales</taxon>
        <taxon>Gallionellaceae</taxon>
        <taxon>Gallionella</taxon>
    </lineage>
</organism>
<evidence type="ECO:0000256" key="3">
    <source>
        <dbReference type="PROSITE-ProRule" id="PRU00339"/>
    </source>
</evidence>
<dbReference type="eggNOG" id="COG0457">
    <property type="taxonomic scope" value="Bacteria"/>
</dbReference>
<feature type="transmembrane region" description="Helical" evidence="4">
    <location>
        <begin position="259"/>
        <end position="279"/>
    </location>
</feature>
<dbReference type="Proteomes" id="UP000001235">
    <property type="component" value="Chromosome"/>
</dbReference>
<feature type="transmembrane region" description="Helical" evidence="4">
    <location>
        <begin position="86"/>
        <end position="107"/>
    </location>
</feature>
<dbReference type="KEGG" id="gca:Galf_2550"/>
<dbReference type="GO" id="GO:0000030">
    <property type="term" value="F:mannosyltransferase activity"/>
    <property type="evidence" value="ECO:0007669"/>
    <property type="project" value="TreeGrafter"/>
</dbReference>
<dbReference type="STRING" id="395494.Galf_2550"/>
<feature type="repeat" description="TPR" evidence="3">
    <location>
        <begin position="461"/>
        <end position="494"/>
    </location>
</feature>
<keyword evidence="2 3" id="KW-0802">TPR repeat</keyword>
<dbReference type="GO" id="GO:0030968">
    <property type="term" value="P:endoplasmic reticulum unfolded protein response"/>
    <property type="evidence" value="ECO:0007669"/>
    <property type="project" value="TreeGrafter"/>
</dbReference>
<dbReference type="HOGENOM" id="CLU_025919_0_0_4"/>
<dbReference type="GO" id="GO:0035269">
    <property type="term" value="P:protein O-linked glycosylation via mannose"/>
    <property type="evidence" value="ECO:0007669"/>
    <property type="project" value="TreeGrafter"/>
</dbReference>
<feature type="transmembrane region" description="Helical" evidence="4">
    <location>
        <begin position="192"/>
        <end position="208"/>
    </location>
</feature>
<reference evidence="5 6" key="1">
    <citation type="submission" date="2010-08" db="EMBL/GenBank/DDBJ databases">
        <title>Complete sequence of Gallionella capsiferriformans ES-2.</title>
        <authorList>
            <consortium name="US DOE Joint Genome Institute"/>
            <person name="Lucas S."/>
            <person name="Copeland A."/>
            <person name="Lapidus A."/>
            <person name="Cheng J.-F."/>
            <person name="Bruce D."/>
            <person name="Goodwin L."/>
            <person name="Pitluck S."/>
            <person name="Chertkov O."/>
            <person name="Davenport K.W."/>
            <person name="Detter J.C."/>
            <person name="Han C."/>
            <person name="Tapia R."/>
            <person name="Land M."/>
            <person name="Hauser L."/>
            <person name="Chang Y.-J."/>
            <person name="Jeffries C."/>
            <person name="Kyrpides N."/>
            <person name="Ivanova N."/>
            <person name="Mikhailova N."/>
            <person name="Shelobolina E.S."/>
            <person name="Picardal F."/>
            <person name="Roden E."/>
            <person name="Emerson D."/>
            <person name="Woyke T."/>
        </authorList>
    </citation>
    <scope>NUCLEOTIDE SEQUENCE [LARGE SCALE GENOMIC DNA]</scope>
    <source>
        <strain evidence="5 6">ES-2</strain>
    </source>
</reference>
<gene>
    <name evidence="5" type="ordered locus">Galf_2550</name>
</gene>
<keyword evidence="4" id="KW-1133">Transmembrane helix</keyword>
<dbReference type="RefSeq" id="WP_013294469.1">
    <property type="nucleotide sequence ID" value="NC_014394.1"/>
</dbReference>
<evidence type="ECO:0000313" key="6">
    <source>
        <dbReference type="Proteomes" id="UP000001235"/>
    </source>
</evidence>
<dbReference type="EMBL" id="CP002159">
    <property type="protein sequence ID" value="ADL56549.1"/>
    <property type="molecule type" value="Genomic_DNA"/>
</dbReference>
<dbReference type="InterPro" id="IPR052346">
    <property type="entry name" value="O-mannosyl-transferase_TMTC"/>
</dbReference>
<dbReference type="AlphaFoldDB" id="D9SCG8"/>
<keyword evidence="4" id="KW-0472">Membrane</keyword>
<dbReference type="SMART" id="SM00028">
    <property type="entry name" value="TPR"/>
    <property type="match status" value="3"/>
</dbReference>
<feature type="repeat" description="TPR" evidence="3">
    <location>
        <begin position="427"/>
        <end position="460"/>
    </location>
</feature>
<evidence type="ECO:0000256" key="4">
    <source>
        <dbReference type="SAM" id="Phobius"/>
    </source>
</evidence>
<dbReference type="PANTHER" id="PTHR44227">
    <property type="match status" value="1"/>
</dbReference>
<feature type="transmembrane region" description="Helical" evidence="4">
    <location>
        <begin position="299"/>
        <end position="321"/>
    </location>
</feature>
<feature type="transmembrane region" description="Helical" evidence="4">
    <location>
        <begin position="328"/>
        <end position="347"/>
    </location>
</feature>
<feature type="transmembrane region" description="Helical" evidence="4">
    <location>
        <begin position="220"/>
        <end position="239"/>
    </location>
</feature>
<dbReference type="Pfam" id="PF13181">
    <property type="entry name" value="TPR_8"/>
    <property type="match status" value="1"/>
</dbReference>
<keyword evidence="4" id="KW-0812">Transmembrane</keyword>
<dbReference type="SUPFAM" id="SSF48452">
    <property type="entry name" value="TPR-like"/>
    <property type="match status" value="1"/>
</dbReference>
<sequence>MSESKKMTLWLVLAGALIAALYGQFLHNPIVFDDLYFFMLDNEGHSAIEKFSSPALWDLRALPYATLAWNAALFGFDLLPFRIENLLLHWAVVAAMGLFVLSLYRAVLPSTNLSGEKTGVMSAVLIVVSLFAVHPLAVYAAGYLVQRTIVMATLFSVLALYAWLRGCASQNRVWLWGSVVLYFLATHSKEHVIMLPAVVIAMTVLVHADWRARVLRNWPVFAAYVAIALLTVAQIRGVLGHSYEINAGEMLDSAQSEHAWLYSLLTQSWLFFKYGLLWLLPNPSWISVDMREPMAQGVFSVYGLAFLGYLLYGFAAIRLLFKRDRAGLIGFALLFPWLMFATEFSTVRLQEIFVLYRSYIWALGGVIVLPLLLMQLNARLALMLSVLFAATLFMVSMERLSSFSHPVLLWDDAEKLVKDRQSAIGVSRIYYNRGTAWLNEGMVDRAIPDMQRATALNPRMSAGFYNLGLAYSKAAQNELAIAAFSRAIELDRELAAPMNFRFYYGRAIAFEASGQGTAAAADYQVSCRLNGKRGCDKVGAAKVAP</sequence>
<feature type="transmembrane region" description="Helical" evidence="4">
    <location>
        <begin position="119"/>
        <end position="141"/>
    </location>
</feature>
<accession>D9SCG8</accession>
<evidence type="ECO:0000313" key="5">
    <source>
        <dbReference type="EMBL" id="ADL56549.1"/>
    </source>
</evidence>
<dbReference type="Gene3D" id="1.25.40.10">
    <property type="entry name" value="Tetratricopeptide repeat domain"/>
    <property type="match status" value="1"/>
</dbReference>